<comment type="caution">
    <text evidence="4">The sequence shown here is derived from an EMBL/GenBank/DDBJ whole genome shotgun (WGS) entry which is preliminary data.</text>
</comment>
<dbReference type="Pfam" id="PF24854">
    <property type="entry name" value="DUF7728"/>
    <property type="match status" value="1"/>
</dbReference>
<accession>A0AA39CRA9</accession>
<keyword evidence="1" id="KW-1133">Transmembrane helix</keyword>
<evidence type="ECO:0000313" key="4">
    <source>
        <dbReference type="EMBL" id="KAJ9617731.1"/>
    </source>
</evidence>
<evidence type="ECO:0000256" key="2">
    <source>
        <dbReference type="SAM" id="SignalP"/>
    </source>
</evidence>
<feature type="signal peptide" evidence="2">
    <location>
        <begin position="1"/>
        <end position="18"/>
    </location>
</feature>
<keyword evidence="1" id="KW-0812">Transmembrane</keyword>
<dbReference type="AlphaFoldDB" id="A0AA39CRA9"/>
<keyword evidence="2" id="KW-0732">Signal</keyword>
<feature type="domain" description="DUF7728" evidence="3">
    <location>
        <begin position="48"/>
        <end position="179"/>
    </location>
</feature>
<keyword evidence="1" id="KW-0472">Membrane</keyword>
<proteinExistence type="predicted"/>
<dbReference type="InterPro" id="IPR056145">
    <property type="entry name" value="DUF7728"/>
</dbReference>
<protein>
    <recommendedName>
        <fullName evidence="3">DUF7728 domain-containing protein</fullName>
    </recommendedName>
</protein>
<feature type="transmembrane region" description="Helical" evidence="1">
    <location>
        <begin position="284"/>
        <end position="314"/>
    </location>
</feature>
<gene>
    <name evidence="4" type="ORF">H2204_013484</name>
</gene>
<evidence type="ECO:0000256" key="1">
    <source>
        <dbReference type="SAM" id="Phobius"/>
    </source>
</evidence>
<dbReference type="EMBL" id="JAPDRN010000154">
    <property type="protein sequence ID" value="KAJ9617731.1"/>
    <property type="molecule type" value="Genomic_DNA"/>
</dbReference>
<organism evidence="4 5">
    <name type="scientific">Knufia peltigerae</name>
    <dbReference type="NCBI Taxonomy" id="1002370"/>
    <lineage>
        <taxon>Eukaryota</taxon>
        <taxon>Fungi</taxon>
        <taxon>Dikarya</taxon>
        <taxon>Ascomycota</taxon>
        <taxon>Pezizomycotina</taxon>
        <taxon>Eurotiomycetes</taxon>
        <taxon>Chaetothyriomycetidae</taxon>
        <taxon>Chaetothyriales</taxon>
        <taxon>Trichomeriaceae</taxon>
        <taxon>Knufia</taxon>
    </lineage>
</organism>
<dbReference type="PANTHER" id="PTHR40622">
    <property type="match status" value="1"/>
</dbReference>
<evidence type="ECO:0000313" key="5">
    <source>
        <dbReference type="Proteomes" id="UP001172681"/>
    </source>
</evidence>
<dbReference type="Proteomes" id="UP001172681">
    <property type="component" value="Unassembled WGS sequence"/>
</dbReference>
<dbReference type="PANTHER" id="PTHR40622:SF1">
    <property type="match status" value="1"/>
</dbReference>
<evidence type="ECO:0000259" key="3">
    <source>
        <dbReference type="Pfam" id="PF24854"/>
    </source>
</evidence>
<reference evidence="4" key="1">
    <citation type="submission" date="2022-10" db="EMBL/GenBank/DDBJ databases">
        <title>Culturing micro-colonial fungi from biological soil crusts in the Mojave desert and describing Neophaeococcomyces mojavensis, and introducing the new genera and species Taxawa tesnikishii.</title>
        <authorList>
            <person name="Kurbessoian T."/>
            <person name="Stajich J.E."/>
        </authorList>
    </citation>
    <scope>NUCLEOTIDE SEQUENCE</scope>
    <source>
        <strain evidence="4">TK_35</strain>
    </source>
</reference>
<sequence>MYLAPALVAGALASRASAFLLPLEVTKAAARPAFEVKPPPSVVMVGGSVDLDCHDCPFVDPENPSVVQVGVESKIQLEFTIDSEDRLNINDFPVYPHESDASNSSPVFVTTRQIRAEDGQESDPVQLDFALEALEPIRSIHSPDATLQPLRFTVLGLQGRPVKVDTIVVDLLQTPDQAVIARFSQIPFELTPGAKTCDTSSQWSLCRVRAIVTARLQSIMAAARARAHGAHGWIKNGKGCHGRKFGGMGRHHGHHRHGHHMGGWSRHHRFHRFGHILHQTIRFFVIPALLGIIGGLMASAVGMLVGQMISYLWIRFHRRGQRGNASARTVEVAIEEDEKGALMTEDIPPPPKYQDLEACAEEVEEVTDEKH</sequence>
<keyword evidence="5" id="KW-1185">Reference proteome</keyword>
<feature type="chain" id="PRO_5041221477" description="DUF7728 domain-containing protein" evidence="2">
    <location>
        <begin position="19"/>
        <end position="371"/>
    </location>
</feature>
<name>A0AA39CRA9_9EURO</name>